<protein>
    <submittedName>
        <fullName evidence="1">Uncharacterized protein</fullName>
    </submittedName>
</protein>
<reference evidence="1 2" key="1">
    <citation type="submission" date="2013-12" db="EMBL/GenBank/DDBJ databases">
        <title>The Genome Sequence of Candida albicans P78048.</title>
        <authorList>
            <consortium name="The Broad Institute Genome Sequencing Platform"/>
            <consortium name="The Broad Institute Genome Sequencing Center for Infectious Disease"/>
            <person name="Cuomo C."/>
            <person name="Bennett R."/>
            <person name="Hirakawa M."/>
            <person name="Noverr M."/>
            <person name="Mitchell A."/>
            <person name="Young S.K."/>
            <person name="Zeng Q."/>
            <person name="Gargeya S."/>
            <person name="Fitzgerald M."/>
            <person name="Abouelleil A."/>
            <person name="Alvarado L."/>
            <person name="Berlin A.M."/>
            <person name="Chapman S.B."/>
            <person name="Dewar J."/>
            <person name="Goldberg J."/>
            <person name="Griggs A."/>
            <person name="Gujja S."/>
            <person name="Hansen M."/>
            <person name="Howarth C."/>
            <person name="Imamovic A."/>
            <person name="Larimer J."/>
            <person name="McCowan C."/>
            <person name="Murphy C."/>
            <person name="Pearson M."/>
            <person name="Priest M."/>
            <person name="Roberts A."/>
            <person name="Saif S."/>
            <person name="Shea T."/>
            <person name="Sykes S."/>
            <person name="Wortman J."/>
            <person name="Nusbaum C."/>
            <person name="Birren B."/>
        </authorList>
    </citation>
    <scope>NUCLEOTIDE SEQUENCE [LARGE SCALE GENOMIC DNA]</scope>
    <source>
        <strain evidence="1 2">P78048</strain>
    </source>
</reference>
<evidence type="ECO:0000313" key="2">
    <source>
        <dbReference type="Proteomes" id="UP000030161"/>
    </source>
</evidence>
<name>A0AB34PKX9_CANAX</name>
<accession>A0AB34PKX9</accession>
<comment type="caution">
    <text evidence="1">The sequence shown here is derived from an EMBL/GenBank/DDBJ whole genome shotgun (WGS) entry which is preliminary data.</text>
</comment>
<sequence>SFFSLPPSIPCNKHYTNTITTTISILQLTQNI</sequence>
<feature type="non-terminal residue" evidence="1">
    <location>
        <position position="1"/>
    </location>
</feature>
<proteinExistence type="predicted"/>
<gene>
    <name evidence="1" type="ORF">MG3_05323</name>
</gene>
<evidence type="ECO:0000313" key="1">
    <source>
        <dbReference type="EMBL" id="KGR04696.1"/>
    </source>
</evidence>
<organism evidence="1 2">
    <name type="scientific">Candida albicans P78048</name>
    <dbReference type="NCBI Taxonomy" id="1094989"/>
    <lineage>
        <taxon>Eukaryota</taxon>
        <taxon>Fungi</taxon>
        <taxon>Dikarya</taxon>
        <taxon>Ascomycota</taxon>
        <taxon>Saccharomycotina</taxon>
        <taxon>Pichiomycetes</taxon>
        <taxon>Debaryomycetaceae</taxon>
        <taxon>Candida/Lodderomyces clade</taxon>
        <taxon>Candida</taxon>
    </lineage>
</organism>
<dbReference type="Proteomes" id="UP000030161">
    <property type="component" value="Unassembled WGS sequence"/>
</dbReference>
<dbReference type="EMBL" id="AJIX01000041">
    <property type="protein sequence ID" value="KGR04696.1"/>
    <property type="molecule type" value="Genomic_DNA"/>
</dbReference>
<dbReference type="AlphaFoldDB" id="A0AB34PKX9"/>